<protein>
    <recommendedName>
        <fullName evidence="4">DoxX family protein</fullName>
    </recommendedName>
</protein>
<keyword evidence="3" id="KW-1185">Reference proteome</keyword>
<gene>
    <name evidence="2" type="ORF">NN4_22700</name>
</gene>
<dbReference type="AlphaFoldDB" id="A0A511MB72"/>
<accession>A0A511MB72</accession>
<feature type="transmembrane region" description="Helical" evidence="1">
    <location>
        <begin position="53"/>
        <end position="70"/>
    </location>
</feature>
<evidence type="ECO:0000313" key="2">
    <source>
        <dbReference type="EMBL" id="GEM37751.1"/>
    </source>
</evidence>
<comment type="caution">
    <text evidence="2">The sequence shown here is derived from an EMBL/GenBank/DDBJ whole genome shotgun (WGS) entry which is preliminary data.</text>
</comment>
<name>A0A511MB72_9NOCA</name>
<feature type="transmembrane region" description="Helical" evidence="1">
    <location>
        <begin position="16"/>
        <end position="33"/>
    </location>
</feature>
<dbReference type="RefSeq" id="WP_147129849.1">
    <property type="nucleotide sequence ID" value="NZ_BJXA01000011.1"/>
</dbReference>
<keyword evidence="1" id="KW-1133">Transmembrane helix</keyword>
<evidence type="ECO:0008006" key="4">
    <source>
        <dbReference type="Google" id="ProtNLM"/>
    </source>
</evidence>
<dbReference type="PANTHER" id="PTHR36974">
    <property type="entry name" value="MEMBRANE PROTEIN-RELATED"/>
    <property type="match status" value="1"/>
</dbReference>
<feature type="transmembrane region" description="Helical" evidence="1">
    <location>
        <begin position="77"/>
        <end position="97"/>
    </location>
</feature>
<organism evidence="2 3">
    <name type="scientific">Nocardia ninae NBRC 108245</name>
    <dbReference type="NCBI Taxonomy" id="1210091"/>
    <lineage>
        <taxon>Bacteria</taxon>
        <taxon>Bacillati</taxon>
        <taxon>Actinomycetota</taxon>
        <taxon>Actinomycetes</taxon>
        <taxon>Mycobacteriales</taxon>
        <taxon>Nocardiaceae</taxon>
        <taxon>Nocardia</taxon>
    </lineage>
</organism>
<evidence type="ECO:0000256" key="1">
    <source>
        <dbReference type="SAM" id="Phobius"/>
    </source>
</evidence>
<keyword evidence="1" id="KW-0812">Transmembrane</keyword>
<dbReference type="OrthoDB" id="3267646at2"/>
<proteinExistence type="predicted"/>
<dbReference type="EMBL" id="BJXA01000011">
    <property type="protein sequence ID" value="GEM37751.1"/>
    <property type="molecule type" value="Genomic_DNA"/>
</dbReference>
<keyword evidence="1" id="KW-0472">Membrane</keyword>
<sequence>MAENAHVPTRAAGRRPALAIAALLFPMGVLHFVAPKFFDGIVPRALPGEARNYTYASGVAEIGVAAALAIPRTRGLGGRLAALLFIAVFPANVQMAVDTLGNKKASQLMKVGTVLRLPLQVPLIIQALKVSRSARNS</sequence>
<reference evidence="2 3" key="1">
    <citation type="submission" date="2019-07" db="EMBL/GenBank/DDBJ databases">
        <title>Whole genome shotgun sequence of Nocardia ninae NBRC 108245.</title>
        <authorList>
            <person name="Hosoyama A."/>
            <person name="Uohara A."/>
            <person name="Ohji S."/>
            <person name="Ichikawa N."/>
        </authorList>
    </citation>
    <scope>NUCLEOTIDE SEQUENCE [LARGE SCALE GENOMIC DNA]</scope>
    <source>
        <strain evidence="2 3">NBRC 108245</strain>
    </source>
</reference>
<evidence type="ECO:0000313" key="3">
    <source>
        <dbReference type="Proteomes" id="UP000321424"/>
    </source>
</evidence>
<dbReference type="Proteomes" id="UP000321424">
    <property type="component" value="Unassembled WGS sequence"/>
</dbReference>
<dbReference type="PANTHER" id="PTHR36974:SF1">
    <property type="entry name" value="DOXX FAMILY MEMBRANE PROTEIN"/>
    <property type="match status" value="1"/>
</dbReference>